<dbReference type="STRING" id="1423804.FD14_GL000897"/>
<feature type="active site" description="Proton donor" evidence="4">
    <location>
        <position position="195"/>
    </location>
</feature>
<dbReference type="PANTHER" id="PTHR42812:SF12">
    <property type="entry name" value="BETA-XYLOSIDASE-RELATED"/>
    <property type="match status" value="1"/>
</dbReference>
<comment type="caution">
    <text evidence="8">The sequence shown here is derived from an EMBL/GenBank/DDBJ whole genome shotgun (WGS) entry which is preliminary data.</text>
</comment>
<evidence type="ECO:0000259" key="7">
    <source>
        <dbReference type="Pfam" id="PF17851"/>
    </source>
</evidence>
<feature type="domain" description="Beta-xylosidase C-terminal Concanavalin A-like" evidence="7">
    <location>
        <begin position="354"/>
        <end position="558"/>
    </location>
</feature>
<proteinExistence type="inferred from homology"/>
<dbReference type="GO" id="GO:0004553">
    <property type="term" value="F:hydrolase activity, hydrolyzing O-glycosyl compounds"/>
    <property type="evidence" value="ECO:0007669"/>
    <property type="project" value="InterPro"/>
</dbReference>
<reference evidence="8 9" key="1">
    <citation type="journal article" date="2015" name="Genome Announc.">
        <title>Expanding the biotechnology potential of lactobacilli through comparative genomics of 213 strains and associated genera.</title>
        <authorList>
            <person name="Sun Z."/>
            <person name="Harris H.M."/>
            <person name="McCann A."/>
            <person name="Guo C."/>
            <person name="Argimon S."/>
            <person name="Zhang W."/>
            <person name="Yang X."/>
            <person name="Jeffery I.B."/>
            <person name="Cooney J.C."/>
            <person name="Kagawa T.F."/>
            <person name="Liu W."/>
            <person name="Song Y."/>
            <person name="Salvetti E."/>
            <person name="Wrobel A."/>
            <person name="Rasinkangas P."/>
            <person name="Parkhill J."/>
            <person name="Rea M.C."/>
            <person name="O'Sullivan O."/>
            <person name="Ritari J."/>
            <person name="Douillard F.P."/>
            <person name="Paul Ross R."/>
            <person name="Yang R."/>
            <person name="Briner A.E."/>
            <person name="Felis G.E."/>
            <person name="de Vos W.M."/>
            <person name="Barrangou R."/>
            <person name="Klaenhammer T.R."/>
            <person name="Caufield P.W."/>
            <person name="Cui Y."/>
            <person name="Zhang H."/>
            <person name="O'Toole P.W."/>
        </authorList>
    </citation>
    <scope>NUCLEOTIDE SEQUENCE [LARGE SCALE GENOMIC DNA]</scope>
    <source>
        <strain evidence="8 9">DSM 23365</strain>
    </source>
</reference>
<dbReference type="Gene3D" id="2.60.120.200">
    <property type="match status" value="1"/>
</dbReference>
<dbReference type="SUPFAM" id="SSF49899">
    <property type="entry name" value="Concanavalin A-like lectins/glucanases"/>
    <property type="match status" value="1"/>
</dbReference>
<dbReference type="SUPFAM" id="SSF75005">
    <property type="entry name" value="Arabinanase/levansucrase/invertase"/>
    <property type="match status" value="1"/>
</dbReference>
<organism evidence="8 9">
    <name type="scientific">Secundilactobacillus similis DSM 23365 = JCM 2765</name>
    <dbReference type="NCBI Taxonomy" id="1423804"/>
    <lineage>
        <taxon>Bacteria</taxon>
        <taxon>Bacillati</taxon>
        <taxon>Bacillota</taxon>
        <taxon>Bacilli</taxon>
        <taxon>Lactobacillales</taxon>
        <taxon>Lactobacillaceae</taxon>
        <taxon>Secundilactobacillus</taxon>
    </lineage>
</organism>
<accession>A0A0R2FA97</accession>
<dbReference type="GO" id="GO:0005975">
    <property type="term" value="P:carbohydrate metabolic process"/>
    <property type="evidence" value="ECO:0007669"/>
    <property type="project" value="InterPro"/>
</dbReference>
<dbReference type="Gene3D" id="2.115.10.20">
    <property type="entry name" value="Glycosyl hydrolase domain, family 43"/>
    <property type="match status" value="1"/>
</dbReference>
<gene>
    <name evidence="8" type="ORF">FD14_GL000897</name>
</gene>
<keyword evidence="9" id="KW-1185">Reference proteome</keyword>
<evidence type="ECO:0000256" key="4">
    <source>
        <dbReference type="PIRSR" id="PIRSR606710-1"/>
    </source>
</evidence>
<dbReference type="Pfam" id="PF17851">
    <property type="entry name" value="GH43_C2"/>
    <property type="match status" value="1"/>
</dbReference>
<dbReference type="EMBL" id="AYZM01000105">
    <property type="protein sequence ID" value="KRN21716.1"/>
    <property type="molecule type" value="Genomic_DNA"/>
</dbReference>
<dbReference type="Proteomes" id="UP000051442">
    <property type="component" value="Unassembled WGS sequence"/>
</dbReference>
<dbReference type="InterPro" id="IPR023296">
    <property type="entry name" value="Glyco_hydro_beta-prop_sf"/>
</dbReference>
<sequence>MESIKFMAIIHNPIIPGMAPDPSIIRVGNDYYLATSTFHWTPAVQIFHSTDLANWELTGYALDHGEVNLRGTNTPAGIWAPHLSYDPASKRFWLAYSHMQNMAGREFNSDSFAVWSDSINGPWSKPIYLTSIGFDPALFHDDDGRHYVSILEWETRTGYQAPGHIVVAEIDLVNGGIIGDWHRVTTGFTTRGCAEAPQLYKHNGYYYLLIAAGGTGYAHGVEIGRAKDVFGPYTPHPSGEPIITSSPHHLFSLGDPDAGHFEMQNPNTPIQKSGHGSLVSTPSGDWYVAHLMSRPLPGTSLNPLGRETSLQKMTWSQDGWLQMADGSNLAKATTPAPRDYPNTQQDFASFDINDQFETNQVPAHFMTPYREQTNDWVNTTERPGHLRIYGDNSFFSQVDPAIMATRATSLDYTVQTKLEFHPVHYSQTAGLGLYYDANNWLYVRLCQDDTEDHTVLRVLQAKLGQRTDDIFTEVPVKNDTVELQLRYHMGFATISYRLDSQSDWQRLTQDIDVTYLSDEGVNGEPGEIGGFTGLFNFIGAVDAYQHQSFADFSYYTVKNNTLKG</sequence>
<evidence type="ECO:0000313" key="9">
    <source>
        <dbReference type="Proteomes" id="UP000051442"/>
    </source>
</evidence>
<dbReference type="InterPro" id="IPR013320">
    <property type="entry name" value="ConA-like_dom_sf"/>
</dbReference>
<evidence type="ECO:0000313" key="8">
    <source>
        <dbReference type="EMBL" id="KRN21716.1"/>
    </source>
</evidence>
<dbReference type="AlphaFoldDB" id="A0A0R2FA97"/>
<keyword evidence="3 6" id="KW-0326">Glycosidase</keyword>
<evidence type="ECO:0000256" key="5">
    <source>
        <dbReference type="PIRSR" id="PIRSR606710-2"/>
    </source>
</evidence>
<keyword evidence="2 6" id="KW-0378">Hydrolase</keyword>
<dbReference type="PATRIC" id="fig|1423804.4.peg.965"/>
<evidence type="ECO:0000256" key="3">
    <source>
        <dbReference type="ARBA" id="ARBA00023295"/>
    </source>
</evidence>
<protein>
    <submittedName>
        <fullName evidence="8">Beta-xylosidase</fullName>
    </submittedName>
</protein>
<feature type="active site" description="Proton acceptor" evidence="4">
    <location>
        <position position="21"/>
    </location>
</feature>
<comment type="similarity">
    <text evidence="1 6">Belongs to the glycosyl hydrolase 43 family.</text>
</comment>
<evidence type="ECO:0000256" key="2">
    <source>
        <dbReference type="ARBA" id="ARBA00022801"/>
    </source>
</evidence>
<dbReference type="Pfam" id="PF04616">
    <property type="entry name" value="Glyco_hydro_43"/>
    <property type="match status" value="1"/>
</dbReference>
<dbReference type="InterPro" id="IPR006710">
    <property type="entry name" value="Glyco_hydro_43"/>
</dbReference>
<dbReference type="PANTHER" id="PTHR42812">
    <property type="entry name" value="BETA-XYLOSIDASE"/>
    <property type="match status" value="1"/>
</dbReference>
<evidence type="ECO:0000256" key="1">
    <source>
        <dbReference type="ARBA" id="ARBA00009865"/>
    </source>
</evidence>
<name>A0A0R2FA97_9LACO</name>
<dbReference type="InterPro" id="IPR051795">
    <property type="entry name" value="Glycosyl_Hydrlase_43"/>
</dbReference>
<evidence type="ECO:0000256" key="6">
    <source>
        <dbReference type="RuleBase" id="RU361187"/>
    </source>
</evidence>
<dbReference type="InterPro" id="IPR041542">
    <property type="entry name" value="GH43_C2"/>
</dbReference>
<feature type="site" description="Important for catalytic activity, responsible for pKa modulation of the active site Glu and correct orientation of both the proton donor and substrate" evidence="5">
    <location>
        <position position="135"/>
    </location>
</feature>